<dbReference type="Proteomes" id="UP000642070">
    <property type="component" value="Unassembled WGS sequence"/>
</dbReference>
<dbReference type="InterPro" id="IPR036388">
    <property type="entry name" value="WH-like_DNA-bd_sf"/>
</dbReference>
<dbReference type="PROSITE" id="PS01117">
    <property type="entry name" value="HTH_MARR_1"/>
    <property type="match status" value="1"/>
</dbReference>
<dbReference type="GO" id="GO:0006950">
    <property type="term" value="P:response to stress"/>
    <property type="evidence" value="ECO:0007669"/>
    <property type="project" value="TreeGrafter"/>
</dbReference>
<accession>A0A917U5H1</accession>
<comment type="caution">
    <text evidence="5">The sequence shown here is derived from an EMBL/GenBank/DDBJ whole genome shotgun (WGS) entry which is preliminary data.</text>
</comment>
<evidence type="ECO:0000256" key="1">
    <source>
        <dbReference type="ARBA" id="ARBA00023015"/>
    </source>
</evidence>
<dbReference type="PANTHER" id="PTHR33164:SF43">
    <property type="entry name" value="HTH-TYPE TRANSCRIPTIONAL REPRESSOR YETL"/>
    <property type="match status" value="1"/>
</dbReference>
<dbReference type="Pfam" id="PF12802">
    <property type="entry name" value="MarR_2"/>
    <property type="match status" value="1"/>
</dbReference>
<dbReference type="PRINTS" id="PR00598">
    <property type="entry name" value="HTHMARR"/>
</dbReference>
<dbReference type="InterPro" id="IPR023187">
    <property type="entry name" value="Tscrpt_reg_MarR-type_CS"/>
</dbReference>
<evidence type="ECO:0000256" key="3">
    <source>
        <dbReference type="ARBA" id="ARBA00023163"/>
    </source>
</evidence>
<proteinExistence type="predicted"/>
<reference evidence="5" key="1">
    <citation type="journal article" date="2014" name="Int. J. Syst. Evol. Microbiol.">
        <title>Complete genome sequence of Corynebacterium casei LMG S-19264T (=DSM 44701T), isolated from a smear-ripened cheese.</title>
        <authorList>
            <consortium name="US DOE Joint Genome Institute (JGI-PGF)"/>
            <person name="Walter F."/>
            <person name="Albersmeier A."/>
            <person name="Kalinowski J."/>
            <person name="Ruckert C."/>
        </authorList>
    </citation>
    <scope>NUCLEOTIDE SEQUENCE</scope>
    <source>
        <strain evidence="5">JCM 19831</strain>
    </source>
</reference>
<evidence type="ECO:0000313" key="5">
    <source>
        <dbReference type="EMBL" id="GGM59895.1"/>
    </source>
</evidence>
<dbReference type="AlphaFoldDB" id="A0A917U5H1"/>
<keyword evidence="2" id="KW-0238">DNA-binding</keyword>
<dbReference type="SMART" id="SM00347">
    <property type="entry name" value="HTH_MARR"/>
    <property type="match status" value="1"/>
</dbReference>
<dbReference type="Gene3D" id="1.10.10.10">
    <property type="entry name" value="Winged helix-like DNA-binding domain superfamily/Winged helix DNA-binding domain"/>
    <property type="match status" value="1"/>
</dbReference>
<dbReference type="InterPro" id="IPR039422">
    <property type="entry name" value="MarR/SlyA-like"/>
</dbReference>
<reference evidence="5" key="2">
    <citation type="submission" date="2020-09" db="EMBL/GenBank/DDBJ databases">
        <authorList>
            <person name="Sun Q."/>
            <person name="Ohkuma M."/>
        </authorList>
    </citation>
    <scope>NUCLEOTIDE SEQUENCE</scope>
    <source>
        <strain evidence="5">JCM 19831</strain>
    </source>
</reference>
<keyword evidence="3" id="KW-0804">Transcription</keyword>
<dbReference type="EMBL" id="BMPI01000043">
    <property type="protein sequence ID" value="GGM59895.1"/>
    <property type="molecule type" value="Genomic_DNA"/>
</dbReference>
<evidence type="ECO:0000259" key="4">
    <source>
        <dbReference type="PROSITE" id="PS50995"/>
    </source>
</evidence>
<dbReference type="GO" id="GO:0003677">
    <property type="term" value="F:DNA binding"/>
    <property type="evidence" value="ECO:0007669"/>
    <property type="project" value="UniProtKB-KW"/>
</dbReference>
<name>A0A917U5H1_9ACTN</name>
<dbReference type="SUPFAM" id="SSF46785">
    <property type="entry name" value="Winged helix' DNA-binding domain"/>
    <property type="match status" value="1"/>
</dbReference>
<sequence length="143" mass="16010">MEDHRLHEAFMGLVRLVSAWHFDTPEGGGPGLSLSQAAALHALDTEPPLSQQELAARLRLEKSSVSRLVGDLERRGLLERRRDEDNRRLNQLRLTDAGRAAHKGLSSVFHGHFERWSAALAPDEREALVRGLSALLRVAREDH</sequence>
<dbReference type="PANTHER" id="PTHR33164">
    <property type="entry name" value="TRANSCRIPTIONAL REGULATOR, MARR FAMILY"/>
    <property type="match status" value="1"/>
</dbReference>
<protein>
    <recommendedName>
        <fullName evidence="4">HTH marR-type domain-containing protein</fullName>
    </recommendedName>
</protein>
<dbReference type="GO" id="GO:0003700">
    <property type="term" value="F:DNA-binding transcription factor activity"/>
    <property type="evidence" value="ECO:0007669"/>
    <property type="project" value="InterPro"/>
</dbReference>
<evidence type="ECO:0000256" key="2">
    <source>
        <dbReference type="ARBA" id="ARBA00023125"/>
    </source>
</evidence>
<dbReference type="InterPro" id="IPR036390">
    <property type="entry name" value="WH_DNA-bd_sf"/>
</dbReference>
<keyword evidence="6" id="KW-1185">Reference proteome</keyword>
<gene>
    <name evidence="5" type="ORF">GCM10007977_071780</name>
</gene>
<organism evidence="5 6">
    <name type="scientific">Dactylosporangium sucinum</name>
    <dbReference type="NCBI Taxonomy" id="1424081"/>
    <lineage>
        <taxon>Bacteria</taxon>
        <taxon>Bacillati</taxon>
        <taxon>Actinomycetota</taxon>
        <taxon>Actinomycetes</taxon>
        <taxon>Micromonosporales</taxon>
        <taxon>Micromonosporaceae</taxon>
        <taxon>Dactylosporangium</taxon>
    </lineage>
</organism>
<feature type="domain" description="HTH marR-type" evidence="4">
    <location>
        <begin position="3"/>
        <end position="137"/>
    </location>
</feature>
<dbReference type="InterPro" id="IPR000835">
    <property type="entry name" value="HTH_MarR-typ"/>
</dbReference>
<dbReference type="RefSeq" id="WP_190254465.1">
    <property type="nucleotide sequence ID" value="NZ_BMPI01000043.1"/>
</dbReference>
<dbReference type="PROSITE" id="PS50995">
    <property type="entry name" value="HTH_MARR_2"/>
    <property type="match status" value="1"/>
</dbReference>
<keyword evidence="1" id="KW-0805">Transcription regulation</keyword>
<evidence type="ECO:0000313" key="6">
    <source>
        <dbReference type="Proteomes" id="UP000642070"/>
    </source>
</evidence>